<dbReference type="Proteomes" id="UP000821865">
    <property type="component" value="Chromosome 9"/>
</dbReference>
<name>A0ACB8C3X2_DERSI</name>
<dbReference type="EMBL" id="CM023478">
    <property type="protein sequence ID" value="KAH7933543.1"/>
    <property type="molecule type" value="Genomic_DNA"/>
</dbReference>
<evidence type="ECO:0000313" key="1">
    <source>
        <dbReference type="EMBL" id="KAH7933543.1"/>
    </source>
</evidence>
<accession>A0ACB8C3X2</accession>
<proteinExistence type="predicted"/>
<comment type="caution">
    <text evidence="1">The sequence shown here is derived from an EMBL/GenBank/DDBJ whole genome shotgun (WGS) entry which is preliminary data.</text>
</comment>
<sequence>MGPLDVKGCHTPKCGENEVAVAGHARRDRFCRPAYTPHQLFIQRRKCICKPRYVRNSWDECVPRNLCRRCKCRLQKDWHLCSSACPVTYNMTVPFCSKMCVPGCDCPPGWVVSGESGVIGGVIHEGNGHASVATTSAVGGAMHGAGNAFTNGNTGSRSGGSTIEGAQPSSGTSAHSPVAAGSAMSGAITATERTTTEGAAAGINTAGGSASALGGRPGSLSFHPGAVPVGPAIGWSPVAAASGATAGITTVGGSSHSVAAGRGTGILHPGASSGGLAAGLTPGTMAAGANAGMNTVGETTATAGPVGMHGTTGVVPSPVVSGIGPGITGVTIVPGGALTSGGRTATSTNGAGTTTLLSTGANSGGSNVGLSGLITLASGNTAAVGAGSGVSYQPVYLVYGVPPPTMLTNGTLLSRGGASGPVVYSRFPEFSHVYPEGVDIGEAPPSSASHADVEENANDASGALDRV</sequence>
<keyword evidence="2" id="KW-1185">Reference proteome</keyword>
<gene>
    <name evidence="1" type="ORF">HPB49_013580</name>
</gene>
<organism evidence="1 2">
    <name type="scientific">Dermacentor silvarum</name>
    <name type="common">Tick</name>
    <dbReference type="NCBI Taxonomy" id="543639"/>
    <lineage>
        <taxon>Eukaryota</taxon>
        <taxon>Metazoa</taxon>
        <taxon>Ecdysozoa</taxon>
        <taxon>Arthropoda</taxon>
        <taxon>Chelicerata</taxon>
        <taxon>Arachnida</taxon>
        <taxon>Acari</taxon>
        <taxon>Parasitiformes</taxon>
        <taxon>Ixodida</taxon>
        <taxon>Ixodoidea</taxon>
        <taxon>Ixodidae</taxon>
        <taxon>Rhipicephalinae</taxon>
        <taxon>Dermacentor</taxon>
    </lineage>
</organism>
<evidence type="ECO:0000313" key="2">
    <source>
        <dbReference type="Proteomes" id="UP000821865"/>
    </source>
</evidence>
<reference evidence="1" key="1">
    <citation type="submission" date="2020-05" db="EMBL/GenBank/DDBJ databases">
        <title>Large-scale comparative analyses of tick genomes elucidate their genetic diversity and vector capacities.</title>
        <authorList>
            <person name="Jia N."/>
            <person name="Wang J."/>
            <person name="Shi W."/>
            <person name="Du L."/>
            <person name="Sun Y."/>
            <person name="Zhan W."/>
            <person name="Jiang J."/>
            <person name="Wang Q."/>
            <person name="Zhang B."/>
            <person name="Ji P."/>
            <person name="Sakyi L.B."/>
            <person name="Cui X."/>
            <person name="Yuan T."/>
            <person name="Jiang B."/>
            <person name="Yang W."/>
            <person name="Lam T.T.-Y."/>
            <person name="Chang Q."/>
            <person name="Ding S."/>
            <person name="Wang X."/>
            <person name="Zhu J."/>
            <person name="Ruan X."/>
            <person name="Zhao L."/>
            <person name="Wei J."/>
            <person name="Que T."/>
            <person name="Du C."/>
            <person name="Cheng J."/>
            <person name="Dai P."/>
            <person name="Han X."/>
            <person name="Huang E."/>
            <person name="Gao Y."/>
            <person name="Liu J."/>
            <person name="Shao H."/>
            <person name="Ye R."/>
            <person name="Li L."/>
            <person name="Wei W."/>
            <person name="Wang X."/>
            <person name="Wang C."/>
            <person name="Yang T."/>
            <person name="Huo Q."/>
            <person name="Li W."/>
            <person name="Guo W."/>
            <person name="Chen H."/>
            <person name="Zhou L."/>
            <person name="Ni X."/>
            <person name="Tian J."/>
            <person name="Zhou Y."/>
            <person name="Sheng Y."/>
            <person name="Liu T."/>
            <person name="Pan Y."/>
            <person name="Xia L."/>
            <person name="Li J."/>
            <person name="Zhao F."/>
            <person name="Cao W."/>
        </authorList>
    </citation>
    <scope>NUCLEOTIDE SEQUENCE</scope>
    <source>
        <strain evidence="1">Dsil-2018</strain>
    </source>
</reference>
<protein>
    <submittedName>
        <fullName evidence="1">Uncharacterized protein</fullName>
    </submittedName>
</protein>